<dbReference type="GO" id="GO:0007165">
    <property type="term" value="P:signal transduction"/>
    <property type="evidence" value="ECO:0007669"/>
    <property type="project" value="UniProtKB-KW"/>
</dbReference>
<evidence type="ECO:0000256" key="5">
    <source>
        <dbReference type="ARBA" id="ARBA00022725"/>
    </source>
</evidence>
<keyword evidence="6 10" id="KW-1133">Transmembrane helix</keyword>
<evidence type="ECO:0000256" key="4">
    <source>
        <dbReference type="ARBA" id="ARBA00022692"/>
    </source>
</evidence>
<dbReference type="GO" id="GO:0005549">
    <property type="term" value="F:odorant binding"/>
    <property type="evidence" value="ECO:0007669"/>
    <property type="project" value="InterPro"/>
</dbReference>
<dbReference type="AlphaFoldDB" id="A0A8G1LU52"/>
<reference evidence="11" key="1">
    <citation type="submission" date="2020-06" db="EMBL/GenBank/DDBJ databases">
        <authorList>
            <person name="Liu X.-L."/>
        </authorList>
    </citation>
    <scope>NUCLEOTIDE SEQUENCE</scope>
</reference>
<dbReference type="GO" id="GO:0004984">
    <property type="term" value="F:olfactory receptor activity"/>
    <property type="evidence" value="ECO:0007669"/>
    <property type="project" value="InterPro"/>
</dbReference>
<keyword evidence="5 10" id="KW-0552">Olfaction</keyword>
<proteinExistence type="evidence at transcript level"/>
<dbReference type="Pfam" id="PF02949">
    <property type="entry name" value="7tm_6"/>
    <property type="match status" value="1"/>
</dbReference>
<comment type="similarity">
    <text evidence="10">Belongs to the insect chemoreceptor superfamily. Heteromeric odorant receptor channel (TC 1.A.69) family.</text>
</comment>
<accession>A0A8G1LU52</accession>
<evidence type="ECO:0000256" key="2">
    <source>
        <dbReference type="ARBA" id="ARBA00022475"/>
    </source>
</evidence>
<evidence type="ECO:0000256" key="10">
    <source>
        <dbReference type="RuleBase" id="RU351113"/>
    </source>
</evidence>
<sequence>MLKLIQSKLEDPNEPFLGPNLKSLHFWGIILPNNAFKRKIYMCMHASLLLFASIVYVDIWFIRSDFDLLLKSIKYNLLTTINCVKIVTFVLWQGEWLDVIKYVSNADKKSRVKNNEVQNGIIQSYTRYCRVVTYSYWFLTCCTVLTVVLQPIAKYCFSPAYRDSVRNGSELFDQVLSHKAPFNYDHVPEYIIALTYTTWATVYAGGLINSFDTISICIMAFFKGELQLLENSCTMLFEGGDKGSVFRNVKECQNRHAELVKYASVFNGCLSPIMFLYVLVTSFGLCASVYQITIETSTMQRLLTAEYAIFGVAQLLFYCWHGHEVIHASHSPMRGVFESGWWKHNHCRKEILLLTGQLDQRVYFTAGPFFNLTLGSFVNILKGAYSYYTLITQKQ</sequence>
<keyword evidence="8 10" id="KW-0675">Receptor</keyword>
<protein>
    <recommendedName>
        <fullName evidence="10">Odorant receptor</fullName>
    </recommendedName>
</protein>
<feature type="transmembrane region" description="Helical" evidence="10">
    <location>
        <begin position="40"/>
        <end position="62"/>
    </location>
</feature>
<dbReference type="InterPro" id="IPR004117">
    <property type="entry name" value="7tm6_olfct_rcpt"/>
</dbReference>
<evidence type="ECO:0000256" key="7">
    <source>
        <dbReference type="ARBA" id="ARBA00023136"/>
    </source>
</evidence>
<dbReference type="GO" id="GO:0005886">
    <property type="term" value="C:plasma membrane"/>
    <property type="evidence" value="ECO:0007669"/>
    <property type="project" value="UniProtKB-SubCell"/>
</dbReference>
<evidence type="ECO:0000313" key="11">
    <source>
        <dbReference type="EMBL" id="QZA75626.1"/>
    </source>
</evidence>
<comment type="caution">
    <text evidence="10">Lacks conserved residue(s) required for the propagation of feature annotation.</text>
</comment>
<keyword evidence="2" id="KW-1003">Cell membrane</keyword>
<dbReference type="PANTHER" id="PTHR21137:SF35">
    <property type="entry name" value="ODORANT RECEPTOR 19A-RELATED"/>
    <property type="match status" value="1"/>
</dbReference>
<feature type="transmembrane region" description="Helical" evidence="10">
    <location>
        <begin position="134"/>
        <end position="157"/>
    </location>
</feature>
<dbReference type="PANTHER" id="PTHR21137">
    <property type="entry name" value="ODORANT RECEPTOR"/>
    <property type="match status" value="1"/>
</dbReference>
<organism evidence="11">
    <name type="scientific">Plutella xylostella</name>
    <name type="common">Diamondback moth</name>
    <name type="synonym">Plutella maculipennis</name>
    <dbReference type="NCBI Taxonomy" id="51655"/>
    <lineage>
        <taxon>Eukaryota</taxon>
        <taxon>Metazoa</taxon>
        <taxon>Ecdysozoa</taxon>
        <taxon>Arthropoda</taxon>
        <taxon>Hexapoda</taxon>
        <taxon>Insecta</taxon>
        <taxon>Pterygota</taxon>
        <taxon>Neoptera</taxon>
        <taxon>Endopterygota</taxon>
        <taxon>Lepidoptera</taxon>
        <taxon>Glossata</taxon>
        <taxon>Ditrysia</taxon>
        <taxon>Yponomeutoidea</taxon>
        <taxon>Plutellidae</taxon>
        <taxon>Plutella</taxon>
    </lineage>
</organism>
<dbReference type="EMBL" id="MT646148">
    <property type="protein sequence ID" value="QZA75626.1"/>
    <property type="molecule type" value="mRNA"/>
</dbReference>
<keyword evidence="3 10" id="KW-0716">Sensory transduction</keyword>
<evidence type="ECO:0000256" key="1">
    <source>
        <dbReference type="ARBA" id="ARBA00004651"/>
    </source>
</evidence>
<keyword evidence="7 10" id="KW-0472">Membrane</keyword>
<comment type="subcellular location">
    <subcellularLocation>
        <location evidence="1 10">Cell membrane</location>
        <topology evidence="1 10">Multi-pass membrane protein</topology>
    </subcellularLocation>
</comment>
<keyword evidence="4 10" id="KW-0812">Transmembrane</keyword>
<evidence type="ECO:0000256" key="9">
    <source>
        <dbReference type="ARBA" id="ARBA00023224"/>
    </source>
</evidence>
<keyword evidence="9 10" id="KW-0807">Transducer</keyword>
<evidence type="ECO:0000256" key="3">
    <source>
        <dbReference type="ARBA" id="ARBA00022606"/>
    </source>
</evidence>
<evidence type="ECO:0000256" key="6">
    <source>
        <dbReference type="ARBA" id="ARBA00022989"/>
    </source>
</evidence>
<feature type="transmembrane region" description="Helical" evidence="10">
    <location>
        <begin position="265"/>
        <end position="290"/>
    </location>
</feature>
<evidence type="ECO:0000256" key="8">
    <source>
        <dbReference type="ARBA" id="ARBA00023170"/>
    </source>
</evidence>
<name>A0A8G1LU52_PLUXY</name>